<evidence type="ECO:0000313" key="2">
    <source>
        <dbReference type="Proteomes" id="UP000543379"/>
    </source>
</evidence>
<dbReference type="InterPro" id="IPR006490">
    <property type="entry name" value="Maj_tail_phi13"/>
</dbReference>
<dbReference type="AlphaFoldDB" id="A0A841XN12"/>
<sequence length="192" mass="20368">MSILVGFKRATVGVLDESGKVMAAKKHVIEGKQGEGATTEAQITGLSAEAKKVFGSDIAYYVSQKGVGDLKLEFSALDIPVKMHNDVLGWVKDTVRGFTVVGENTEPPYAAALLESTDANGNPVAIALFKGRFSMDELGLKTKEEGAFEPEAEKTTMNCVSNKDGLSFGMAVGEEEVTKLKAYTFPGDVPAA</sequence>
<name>A0A841XN12_9LIST</name>
<dbReference type="Pfam" id="PF04630">
    <property type="entry name" value="Phage_TTP_1"/>
    <property type="match status" value="1"/>
</dbReference>
<dbReference type="Proteomes" id="UP000543379">
    <property type="component" value="Unassembled WGS sequence"/>
</dbReference>
<dbReference type="NCBIfam" id="TIGR01603">
    <property type="entry name" value="maj_tail_phi13"/>
    <property type="match status" value="1"/>
</dbReference>
<evidence type="ECO:0000313" key="1">
    <source>
        <dbReference type="EMBL" id="MBC1316592.1"/>
    </source>
</evidence>
<protein>
    <submittedName>
        <fullName evidence="1">Phage tail protein</fullName>
    </submittedName>
</protein>
<dbReference type="InterPro" id="IPR006724">
    <property type="entry name" value="Phage_TTP"/>
</dbReference>
<organism evidence="1 2">
    <name type="scientific">Listeria booriae</name>
    <dbReference type="NCBI Taxonomy" id="1552123"/>
    <lineage>
        <taxon>Bacteria</taxon>
        <taxon>Bacillati</taxon>
        <taxon>Bacillota</taxon>
        <taxon>Bacilli</taxon>
        <taxon>Bacillales</taxon>
        <taxon>Listeriaceae</taxon>
        <taxon>Listeria</taxon>
    </lineage>
</organism>
<comment type="caution">
    <text evidence="1">The sequence shown here is derived from an EMBL/GenBank/DDBJ whole genome shotgun (WGS) entry which is preliminary data.</text>
</comment>
<dbReference type="RefSeq" id="WP_185356972.1">
    <property type="nucleotide sequence ID" value="NZ_JAARON010000003.1"/>
</dbReference>
<gene>
    <name evidence="1" type="ORF">HB811_07390</name>
</gene>
<accession>A0A841XN12</accession>
<proteinExistence type="predicted"/>
<dbReference type="EMBL" id="JAAROV010000002">
    <property type="protein sequence ID" value="MBC1316592.1"/>
    <property type="molecule type" value="Genomic_DNA"/>
</dbReference>
<reference evidence="1 2" key="1">
    <citation type="submission" date="2020-03" db="EMBL/GenBank/DDBJ databases">
        <title>Soil Listeria distribution.</title>
        <authorList>
            <person name="Liao J."/>
            <person name="Wiedmann M."/>
        </authorList>
    </citation>
    <scope>NUCLEOTIDE SEQUENCE [LARGE SCALE GENOMIC DNA]</scope>
    <source>
        <strain evidence="1 2">FSL L7-1816</strain>
    </source>
</reference>